<dbReference type="EMBL" id="FN554973">
    <property type="protein sequence ID" value="CBH16209.1"/>
    <property type="molecule type" value="Genomic_DNA"/>
</dbReference>
<dbReference type="AlphaFoldDB" id="D0A4L5"/>
<protein>
    <submittedName>
        <fullName evidence="1">Uncharacterized protein</fullName>
    </submittedName>
</protein>
<organism evidence="1 2">
    <name type="scientific">Trypanosoma brucei gambiense (strain MHOM/CI/86/DAL972)</name>
    <dbReference type="NCBI Taxonomy" id="679716"/>
    <lineage>
        <taxon>Eukaryota</taxon>
        <taxon>Discoba</taxon>
        <taxon>Euglenozoa</taxon>
        <taxon>Kinetoplastea</taxon>
        <taxon>Metakinetoplastina</taxon>
        <taxon>Trypanosomatida</taxon>
        <taxon>Trypanosomatidae</taxon>
        <taxon>Trypanosoma</taxon>
    </lineage>
</organism>
<name>D0A4L5_TRYB9</name>
<dbReference type="RefSeq" id="XP_011778473.1">
    <property type="nucleotide sequence ID" value="XM_011780171.1"/>
</dbReference>
<accession>D0A4L5</accession>
<dbReference type="KEGG" id="tbg:TbgDal_X13050"/>
<dbReference type="GeneID" id="23864501"/>
<dbReference type="VEuPathDB" id="TriTrypDB:Tbg972.10.13050"/>
<evidence type="ECO:0000313" key="1">
    <source>
        <dbReference type="EMBL" id="CBH16209.1"/>
    </source>
</evidence>
<gene>
    <name evidence="1" type="ORF">TbgDal_X13050</name>
</gene>
<dbReference type="OrthoDB" id="272224at2759"/>
<reference evidence="2" key="1">
    <citation type="journal article" date="2010" name="PLoS Negl. Trop. Dis.">
        <title>The genome sequence of Trypanosoma brucei gambiense, causative agent of chronic human african trypanosomiasis.</title>
        <authorList>
            <person name="Jackson A.P."/>
            <person name="Sanders M."/>
            <person name="Berry A."/>
            <person name="McQuillan J."/>
            <person name="Aslett M.A."/>
            <person name="Quail M.A."/>
            <person name="Chukualim B."/>
            <person name="Capewell P."/>
            <person name="MacLeod A."/>
            <person name="Melville S.E."/>
            <person name="Gibson W."/>
            <person name="Barry J.D."/>
            <person name="Berriman M."/>
            <person name="Hertz-Fowler C."/>
        </authorList>
    </citation>
    <scope>NUCLEOTIDE SEQUENCE [LARGE SCALE GENOMIC DNA]</scope>
    <source>
        <strain evidence="2">MHOM/CI/86/DAL972</strain>
    </source>
</reference>
<evidence type="ECO:0000313" key="2">
    <source>
        <dbReference type="Proteomes" id="UP000002316"/>
    </source>
</evidence>
<dbReference type="Proteomes" id="UP000002316">
    <property type="component" value="Chromosome 10"/>
</dbReference>
<sequence>MRNSLRLRLSSTSSSLLRSTFLLRQCGSGGCGFSGGPGGYPTDADALAKILTQAKKGSFNGSSSSPSDFFDGRFVGGSPTMDPAMLQDMHQKLNQSLTPEVRESMKAMMESIQRGDGMPQMGMMAFGVGENEKGKKVARGAKLMFDPSTGKLSKDFVEKQLEDDDPMLPKETVGDYNTEGAIEVEFEEDARKEASVRENIPEAEVIVEEVLREK</sequence>
<proteinExistence type="predicted"/>